<keyword evidence="4 9" id="KW-0808">Transferase</keyword>
<keyword evidence="3 9" id="KW-1003">Cell membrane</keyword>
<keyword evidence="7 9" id="KW-0472">Membrane</keyword>
<dbReference type="eggNOG" id="COG1696">
    <property type="taxonomic scope" value="Bacteria"/>
</dbReference>
<feature type="transmembrane region" description="Helical" evidence="10">
    <location>
        <begin position="462"/>
        <end position="482"/>
    </location>
</feature>
<evidence type="ECO:0000256" key="2">
    <source>
        <dbReference type="ARBA" id="ARBA00010323"/>
    </source>
</evidence>
<dbReference type="HOGENOM" id="CLU_025255_1_1_9"/>
<dbReference type="STRING" id="335541.Swol_0117"/>
<protein>
    <submittedName>
        <fullName evidence="11">Alginate O-acetyltransferase, putative</fullName>
    </submittedName>
</protein>
<name>Q0B0N2_SYNWW</name>
<dbReference type="Pfam" id="PF03062">
    <property type="entry name" value="MBOAT"/>
    <property type="match status" value="1"/>
</dbReference>
<keyword evidence="12" id="KW-1185">Reference proteome</keyword>
<reference evidence="12" key="1">
    <citation type="journal article" date="2010" name="Environ. Microbiol.">
        <title>The genome of Syntrophomonas wolfei: new insights into syntrophic metabolism and biohydrogen production.</title>
        <authorList>
            <person name="Sieber J.R."/>
            <person name="Sims D.R."/>
            <person name="Han C."/>
            <person name="Kim E."/>
            <person name="Lykidis A."/>
            <person name="Lapidus A.L."/>
            <person name="McDonnald E."/>
            <person name="Rohlin L."/>
            <person name="Culley D.E."/>
            <person name="Gunsalus R."/>
            <person name="McInerney M.J."/>
        </authorList>
    </citation>
    <scope>NUCLEOTIDE SEQUENCE [LARGE SCALE GENOMIC DNA]</scope>
    <source>
        <strain evidence="12">DSM 2245B / Goettingen</strain>
    </source>
</reference>
<evidence type="ECO:0000256" key="5">
    <source>
        <dbReference type="ARBA" id="ARBA00022692"/>
    </source>
</evidence>
<dbReference type="InterPro" id="IPR024194">
    <property type="entry name" value="Ac/AlaTfrase_AlgI/DltB"/>
</dbReference>
<feature type="transmembrane region" description="Helical" evidence="10">
    <location>
        <begin position="424"/>
        <end position="442"/>
    </location>
</feature>
<dbReference type="Proteomes" id="UP000001968">
    <property type="component" value="Chromosome"/>
</dbReference>
<organism evidence="11 12">
    <name type="scientific">Syntrophomonas wolfei subsp. wolfei (strain DSM 2245B / Goettingen)</name>
    <dbReference type="NCBI Taxonomy" id="335541"/>
    <lineage>
        <taxon>Bacteria</taxon>
        <taxon>Bacillati</taxon>
        <taxon>Bacillota</taxon>
        <taxon>Clostridia</taxon>
        <taxon>Eubacteriales</taxon>
        <taxon>Syntrophomonadaceae</taxon>
        <taxon>Syntrophomonas</taxon>
    </lineage>
</organism>
<dbReference type="GO" id="GO:0005886">
    <property type="term" value="C:plasma membrane"/>
    <property type="evidence" value="ECO:0007669"/>
    <property type="project" value="UniProtKB-SubCell"/>
</dbReference>
<feature type="transmembrane region" description="Helical" evidence="10">
    <location>
        <begin position="118"/>
        <end position="139"/>
    </location>
</feature>
<feature type="transmembrane region" description="Helical" evidence="10">
    <location>
        <begin position="151"/>
        <end position="170"/>
    </location>
</feature>
<dbReference type="PANTHER" id="PTHR13285:SF23">
    <property type="entry name" value="TEICHOIC ACID D-ALANYLTRANSFERASE"/>
    <property type="match status" value="1"/>
</dbReference>
<evidence type="ECO:0000256" key="10">
    <source>
        <dbReference type="SAM" id="Phobius"/>
    </source>
</evidence>
<keyword evidence="5 10" id="KW-0812">Transmembrane</keyword>
<dbReference type="GO" id="GO:0042121">
    <property type="term" value="P:alginic acid biosynthetic process"/>
    <property type="evidence" value="ECO:0007669"/>
    <property type="project" value="InterPro"/>
</dbReference>
<evidence type="ECO:0000256" key="6">
    <source>
        <dbReference type="ARBA" id="ARBA00022989"/>
    </source>
</evidence>
<feature type="transmembrane region" description="Helical" evidence="10">
    <location>
        <begin position="81"/>
        <end position="98"/>
    </location>
</feature>
<evidence type="ECO:0000256" key="8">
    <source>
        <dbReference type="ARBA" id="ARBA00023315"/>
    </source>
</evidence>
<feature type="transmembrane region" description="Helical" evidence="10">
    <location>
        <begin position="397"/>
        <end position="418"/>
    </location>
</feature>
<comment type="similarity">
    <text evidence="2 9">Belongs to the membrane-bound acyltransferase family.</text>
</comment>
<dbReference type="PIRSF" id="PIRSF500217">
    <property type="entry name" value="AlgI"/>
    <property type="match status" value="1"/>
</dbReference>
<keyword evidence="8 9" id="KW-0012">Acyltransferase</keyword>
<evidence type="ECO:0000256" key="1">
    <source>
        <dbReference type="ARBA" id="ARBA00004651"/>
    </source>
</evidence>
<proteinExistence type="inferred from homology"/>
<evidence type="ECO:0000256" key="9">
    <source>
        <dbReference type="PIRNR" id="PIRNR016636"/>
    </source>
</evidence>
<keyword evidence="6 10" id="KW-1133">Transmembrane helix</keyword>
<dbReference type="GO" id="GO:0016746">
    <property type="term" value="F:acyltransferase activity"/>
    <property type="evidence" value="ECO:0007669"/>
    <property type="project" value="UniProtKB-KW"/>
</dbReference>
<evidence type="ECO:0000256" key="3">
    <source>
        <dbReference type="ARBA" id="ARBA00022475"/>
    </source>
</evidence>
<feature type="transmembrane region" description="Helical" evidence="10">
    <location>
        <begin position="6"/>
        <end position="23"/>
    </location>
</feature>
<dbReference type="RefSeq" id="WP_011639583.1">
    <property type="nucleotide sequence ID" value="NC_008346.1"/>
</dbReference>
<dbReference type="InterPro" id="IPR051085">
    <property type="entry name" value="MB_O-acyltransferase"/>
</dbReference>
<evidence type="ECO:0000313" key="11">
    <source>
        <dbReference type="EMBL" id="ABI67472.1"/>
    </source>
</evidence>
<gene>
    <name evidence="11" type="ordered locus">Swol_0117</name>
</gene>
<dbReference type="OrthoDB" id="9805788at2"/>
<dbReference type="PIRSF" id="PIRSF016636">
    <property type="entry name" value="AlgI_DltB"/>
    <property type="match status" value="1"/>
</dbReference>
<dbReference type="EMBL" id="CP000448">
    <property type="protein sequence ID" value="ABI67472.1"/>
    <property type="molecule type" value="Genomic_DNA"/>
</dbReference>
<evidence type="ECO:0000256" key="4">
    <source>
        <dbReference type="ARBA" id="ARBA00022679"/>
    </source>
</evidence>
<accession>Q0B0N2</accession>
<feature type="transmembrane region" description="Helical" evidence="10">
    <location>
        <begin position="35"/>
        <end position="61"/>
    </location>
</feature>
<evidence type="ECO:0000256" key="7">
    <source>
        <dbReference type="ARBA" id="ARBA00023136"/>
    </source>
</evidence>
<dbReference type="PANTHER" id="PTHR13285">
    <property type="entry name" value="ACYLTRANSFERASE"/>
    <property type="match status" value="1"/>
</dbReference>
<evidence type="ECO:0000313" key="12">
    <source>
        <dbReference type="Proteomes" id="UP000001968"/>
    </source>
</evidence>
<dbReference type="InterPro" id="IPR004299">
    <property type="entry name" value="MBOAT_fam"/>
</dbReference>
<dbReference type="InterPro" id="IPR028362">
    <property type="entry name" value="AlgI"/>
</dbReference>
<sequence length="484" mass="55391">MLFNSYEFIFLFLPLTILGYFFLNHQGWKGAAKAWLVVASLFFYSWWNVIYLPLILFSMLFNYIIGSSLAKLSSSPNPTRRLLLIAGISGDLVLLGYFKYADFFIGNINLLFSTHFSLLRLTLPLAISFFTFQQIAYLVDAYQAKAQEYDWLNYALFVSFFPHLIAGPIVHHREMMPQFASPENKSWNYENVSRGLFLFFTGLFKKVVIADTLAGWASFGFDQASSLSLLEAWMVSLSYTFQIYFDFSGYSDMALGAALMFNIRLPINFNSPYKARNIQEFWRRWHMTLSRFLRNYLYIPLGGNRHGEAKLYRNLIITFLLGGLWHGAAWTFVFWGFLHGLALVIHRLWQKTGLRMNQVLAWLVCFNFVNFSWVFFRAQSWPEALKVIKGMLGFSGIVLPAGLAGKLGFLAPAGVLFGEFTLQSPARAALLLAVSLALVLFWRNSMELEKDFTPGLRQAVWVGAMALVAILSLTGISEFLYFNF</sequence>
<dbReference type="KEGG" id="swo:Swol_0117"/>
<comment type="subcellular location">
    <subcellularLocation>
        <location evidence="1">Cell membrane</location>
        <topology evidence="1">Multi-pass membrane protein</topology>
    </subcellularLocation>
</comment>
<dbReference type="AlphaFoldDB" id="Q0B0N2"/>
<feature type="transmembrane region" description="Helical" evidence="10">
    <location>
        <begin position="358"/>
        <end position="376"/>
    </location>
</feature>
<feature type="transmembrane region" description="Helical" evidence="10">
    <location>
        <begin position="315"/>
        <end position="338"/>
    </location>
</feature>